<evidence type="ECO:0000313" key="7">
    <source>
        <dbReference type="EMBL" id="TVO70917.1"/>
    </source>
</evidence>
<evidence type="ECO:0000256" key="1">
    <source>
        <dbReference type="ARBA" id="ARBA00022845"/>
    </source>
</evidence>
<keyword evidence="1" id="KW-0810">Translation regulation</keyword>
<dbReference type="GO" id="GO:0043024">
    <property type="term" value="F:ribosomal small subunit binding"/>
    <property type="evidence" value="ECO:0007669"/>
    <property type="project" value="TreeGrafter"/>
</dbReference>
<dbReference type="CDD" id="cd00552">
    <property type="entry name" value="RaiA"/>
    <property type="match status" value="1"/>
</dbReference>
<evidence type="ECO:0000256" key="2">
    <source>
        <dbReference type="ARBA" id="ARBA00038434"/>
    </source>
</evidence>
<dbReference type="Pfam" id="PF02482">
    <property type="entry name" value="Ribosomal_S30AE"/>
    <property type="match status" value="1"/>
</dbReference>
<dbReference type="RefSeq" id="WP_144360054.1">
    <property type="nucleotide sequence ID" value="NZ_VMNH01000023.1"/>
</dbReference>
<comment type="subunit">
    <text evidence="3">Associates exclusively with 100S ribosomes, which are dimers of 70S ribosomes.</text>
</comment>
<gene>
    <name evidence="7" type="primary">raiA</name>
    <name evidence="7" type="ORF">FHP88_15810</name>
</gene>
<dbReference type="PANTHER" id="PTHR33231">
    <property type="entry name" value="30S RIBOSOMAL PROTEIN"/>
    <property type="match status" value="1"/>
</dbReference>
<feature type="region of interest" description="Disordered" evidence="6">
    <location>
        <begin position="92"/>
        <end position="112"/>
    </location>
</feature>
<evidence type="ECO:0000313" key="8">
    <source>
        <dbReference type="Proteomes" id="UP000316649"/>
    </source>
</evidence>
<name>A0A557S0P0_9GAMM</name>
<dbReference type="OrthoDB" id="9795980at2"/>
<dbReference type="NCBIfam" id="TIGR00741">
    <property type="entry name" value="yfiA"/>
    <property type="match status" value="1"/>
</dbReference>
<dbReference type="EMBL" id="VMNH01000023">
    <property type="protein sequence ID" value="TVO70917.1"/>
    <property type="molecule type" value="Genomic_DNA"/>
</dbReference>
<comment type="similarity">
    <text evidence="2">Belongs to the HPF/YfiA ribosome-associated protein family. Short HPF subfamily.</text>
</comment>
<dbReference type="FunFam" id="3.30.160.100:FF:000001">
    <property type="entry name" value="Ribosome hibernation promoting factor"/>
    <property type="match status" value="1"/>
</dbReference>
<accession>A0A557S0P0</accession>
<dbReference type="SUPFAM" id="SSF69754">
    <property type="entry name" value="Ribosome binding protein Y (YfiA homologue)"/>
    <property type="match status" value="1"/>
</dbReference>
<dbReference type="GO" id="GO:0045900">
    <property type="term" value="P:negative regulation of translational elongation"/>
    <property type="evidence" value="ECO:0007669"/>
    <property type="project" value="TreeGrafter"/>
</dbReference>
<dbReference type="Gene3D" id="3.30.160.100">
    <property type="entry name" value="Ribosome hibernation promotion factor-like"/>
    <property type="match status" value="1"/>
</dbReference>
<sequence length="112" mass="12666">MQISITGHHVDITEAMRNYVDTKFERLERHFDHVTKIHVILSVEKLRQKAEATLHVNGADVFAECVEEDMYAAIDGLVDKIDRQVKKLKEKSTNHRNGVGMKGIDPANAEIG</sequence>
<protein>
    <recommendedName>
        <fullName evidence="4">Ribosome hibernation promoting factor</fullName>
    </recommendedName>
    <alternativeName>
        <fullName evidence="5">Hibernation factor HPF</fullName>
    </alternativeName>
</protein>
<evidence type="ECO:0000256" key="6">
    <source>
        <dbReference type="SAM" id="MobiDB-lite"/>
    </source>
</evidence>
<proteinExistence type="inferred from homology"/>
<comment type="caution">
    <text evidence="7">The sequence shown here is derived from an EMBL/GenBank/DDBJ whole genome shotgun (WGS) entry which is preliminary data.</text>
</comment>
<dbReference type="Proteomes" id="UP000316649">
    <property type="component" value="Unassembled WGS sequence"/>
</dbReference>
<dbReference type="InterPro" id="IPR003489">
    <property type="entry name" value="RHF/RaiA"/>
</dbReference>
<dbReference type="AlphaFoldDB" id="A0A557S0P0"/>
<evidence type="ECO:0000256" key="5">
    <source>
        <dbReference type="ARBA" id="ARBA00041319"/>
    </source>
</evidence>
<keyword evidence="8" id="KW-1185">Reference proteome</keyword>
<dbReference type="InterPro" id="IPR036567">
    <property type="entry name" value="RHF-like"/>
</dbReference>
<dbReference type="PANTHER" id="PTHR33231:SF1">
    <property type="entry name" value="30S RIBOSOMAL PROTEIN"/>
    <property type="match status" value="1"/>
</dbReference>
<reference evidence="7 8" key="1">
    <citation type="submission" date="2019-07" db="EMBL/GenBank/DDBJ databases">
        <title>The pathways for chlorine oxyanion respiration interact through the shared metabolite chlorate.</title>
        <authorList>
            <person name="Barnum T.P."/>
            <person name="Cheng Y."/>
            <person name="Hill K.A."/>
            <person name="Lucas L.N."/>
            <person name="Carlson H.K."/>
            <person name="Coates J.D."/>
        </authorList>
    </citation>
    <scope>NUCLEOTIDE SEQUENCE [LARGE SCALE GENOMIC DNA]</scope>
    <source>
        <strain evidence="7 8">BK-1</strain>
    </source>
</reference>
<evidence type="ECO:0000256" key="4">
    <source>
        <dbReference type="ARBA" id="ARBA00041148"/>
    </source>
</evidence>
<dbReference type="GO" id="GO:0022627">
    <property type="term" value="C:cytosolic small ribosomal subunit"/>
    <property type="evidence" value="ECO:0007669"/>
    <property type="project" value="TreeGrafter"/>
</dbReference>
<evidence type="ECO:0000256" key="3">
    <source>
        <dbReference type="ARBA" id="ARBA00038695"/>
    </source>
</evidence>
<dbReference type="InterPro" id="IPR050574">
    <property type="entry name" value="HPF/YfiA_ribosome-assoc"/>
</dbReference>
<organism evidence="7 8">
    <name type="scientific">Sedimenticola selenatireducens</name>
    <dbReference type="NCBI Taxonomy" id="191960"/>
    <lineage>
        <taxon>Bacteria</taxon>
        <taxon>Pseudomonadati</taxon>
        <taxon>Pseudomonadota</taxon>
        <taxon>Gammaproteobacteria</taxon>
        <taxon>Chromatiales</taxon>
        <taxon>Sedimenticolaceae</taxon>
        <taxon>Sedimenticola</taxon>
    </lineage>
</organism>